<dbReference type="EMBL" id="RCCK01000011">
    <property type="protein sequence ID" value="RLJ77185.1"/>
    <property type="molecule type" value="Genomic_DNA"/>
</dbReference>
<name>A0A497Y5W9_9SPHI</name>
<evidence type="ECO:0000313" key="2">
    <source>
        <dbReference type="Proteomes" id="UP000273898"/>
    </source>
</evidence>
<accession>A0A497Y5W9</accession>
<evidence type="ECO:0000313" key="1">
    <source>
        <dbReference type="EMBL" id="RLJ77185.1"/>
    </source>
</evidence>
<sequence>MAEYLDVGQSSLLGNRFRKRSCAGSGGLIFESTSQEPIESP</sequence>
<gene>
    <name evidence="1" type="ORF">BCL90_2261</name>
</gene>
<organism evidence="1 2">
    <name type="scientific">Pedobacter alluvionis</name>
    <dbReference type="NCBI Taxonomy" id="475253"/>
    <lineage>
        <taxon>Bacteria</taxon>
        <taxon>Pseudomonadati</taxon>
        <taxon>Bacteroidota</taxon>
        <taxon>Sphingobacteriia</taxon>
        <taxon>Sphingobacteriales</taxon>
        <taxon>Sphingobacteriaceae</taxon>
        <taxon>Pedobacter</taxon>
    </lineage>
</organism>
<proteinExistence type="predicted"/>
<dbReference type="AlphaFoldDB" id="A0A497Y5W9"/>
<reference evidence="1 2" key="1">
    <citation type="submission" date="2018-10" db="EMBL/GenBank/DDBJ databases">
        <title>Genomic Encyclopedia of Archaeal and Bacterial Type Strains, Phase II (KMG-II): from individual species to whole genera.</title>
        <authorList>
            <person name="Goeker M."/>
        </authorList>
    </citation>
    <scope>NUCLEOTIDE SEQUENCE [LARGE SCALE GENOMIC DNA]</scope>
    <source>
        <strain evidence="1 2">DSM 19624</strain>
    </source>
</reference>
<comment type="caution">
    <text evidence="1">The sequence shown here is derived from an EMBL/GenBank/DDBJ whole genome shotgun (WGS) entry which is preliminary data.</text>
</comment>
<dbReference type="Proteomes" id="UP000273898">
    <property type="component" value="Unassembled WGS sequence"/>
</dbReference>
<protein>
    <submittedName>
        <fullName evidence="1">Uncharacterized protein</fullName>
    </submittedName>
</protein>